<dbReference type="InterPro" id="IPR042204">
    <property type="entry name" value="2Fe-2S-bd_N"/>
</dbReference>
<protein>
    <submittedName>
        <fullName evidence="2">(2Fe-2S)-binding protein</fullName>
    </submittedName>
</protein>
<evidence type="ECO:0000313" key="2">
    <source>
        <dbReference type="EMBL" id="RNI19051.1"/>
    </source>
</evidence>
<sequence>MPPAADPTRPPSDVPITITLDGTPYTGTAGQTLAGVLLGAGRLSWRTSPGGASRGVFCGIGVCFDCIATVNDACDVRLCQRRAVDGDRVVSQGLDAPLPLRSAGTRPAHGVADV</sequence>
<gene>
    <name evidence="2" type="ORF">EFY87_17215</name>
</gene>
<dbReference type="Pfam" id="PF13510">
    <property type="entry name" value="Fer2_4"/>
    <property type="match status" value="1"/>
</dbReference>
<dbReference type="GO" id="GO:0016491">
    <property type="term" value="F:oxidoreductase activity"/>
    <property type="evidence" value="ECO:0007669"/>
    <property type="project" value="UniProtKB-KW"/>
</dbReference>
<keyword evidence="1" id="KW-0560">Oxidoreductase</keyword>
<dbReference type="GO" id="GO:0051536">
    <property type="term" value="F:iron-sulfur cluster binding"/>
    <property type="evidence" value="ECO:0007669"/>
    <property type="project" value="InterPro"/>
</dbReference>
<dbReference type="InterPro" id="IPR036010">
    <property type="entry name" value="2Fe-2S_ferredoxin-like_sf"/>
</dbReference>
<dbReference type="SUPFAM" id="SSF54292">
    <property type="entry name" value="2Fe-2S ferredoxin-like"/>
    <property type="match status" value="1"/>
</dbReference>
<accession>A0A3M9M0G8</accession>
<name>A0A3M9M0G8_9MICO</name>
<reference evidence="2 3" key="1">
    <citation type="submission" date="2018-11" db="EMBL/GenBank/DDBJ databases">
        <title>Draft genome of Simplicispira Flexivirga sp. BO-16.</title>
        <authorList>
            <person name="Im W.T."/>
        </authorList>
    </citation>
    <scope>NUCLEOTIDE SEQUENCE [LARGE SCALE GENOMIC DNA]</scope>
    <source>
        <strain evidence="2 3">BO-16</strain>
    </source>
</reference>
<organism evidence="2 3">
    <name type="scientific">Flexivirga caeni</name>
    <dbReference type="NCBI Taxonomy" id="2294115"/>
    <lineage>
        <taxon>Bacteria</taxon>
        <taxon>Bacillati</taxon>
        <taxon>Actinomycetota</taxon>
        <taxon>Actinomycetes</taxon>
        <taxon>Micrococcales</taxon>
        <taxon>Dermacoccaceae</taxon>
        <taxon>Flexivirga</taxon>
    </lineage>
</organism>
<dbReference type="Proteomes" id="UP000271678">
    <property type="component" value="Unassembled WGS sequence"/>
</dbReference>
<comment type="caution">
    <text evidence="2">The sequence shown here is derived from an EMBL/GenBank/DDBJ whole genome shotgun (WGS) entry which is preliminary data.</text>
</comment>
<evidence type="ECO:0000256" key="1">
    <source>
        <dbReference type="ARBA" id="ARBA00023002"/>
    </source>
</evidence>
<dbReference type="EMBL" id="RJJQ01000021">
    <property type="protein sequence ID" value="RNI19051.1"/>
    <property type="molecule type" value="Genomic_DNA"/>
</dbReference>
<proteinExistence type="predicted"/>
<evidence type="ECO:0000313" key="3">
    <source>
        <dbReference type="Proteomes" id="UP000271678"/>
    </source>
</evidence>
<dbReference type="Gene3D" id="3.10.20.440">
    <property type="entry name" value="2Fe-2S iron-sulphur cluster binding domain, sarcosine oxidase, alpha subunit, N-terminal domain"/>
    <property type="match status" value="1"/>
</dbReference>
<keyword evidence="3" id="KW-1185">Reference proteome</keyword>
<dbReference type="OrthoDB" id="573392at2"/>
<dbReference type="AlphaFoldDB" id="A0A3M9M0G8"/>